<dbReference type="CDD" id="cd00086">
    <property type="entry name" value="homeodomain"/>
    <property type="match status" value="1"/>
</dbReference>
<name>A0A6J2STX8_DROHY</name>
<sequence>MKSSGTDLAAYYVNDFENFDYSYNYEPTNAPSYEDYSNRSWEGNTAAAYSCHTLQLAASVASPTTIEESNVTAASSSSSQRKERTAFTKTQLKQLEAEFCYSNYLTRLRRYEIAVALELSERQVKVWFQNRRMKCKRIKLEMSGSTKAHN</sequence>
<gene>
    <name evidence="13" type="primary">LOC111595897</name>
</gene>
<dbReference type="PANTHER" id="PTHR24328:SF7">
    <property type="entry name" value="BUTTONLESS"/>
    <property type="match status" value="1"/>
</dbReference>
<keyword evidence="3" id="KW-0805">Transcription regulation</keyword>
<organism evidence="12 13">
    <name type="scientific">Drosophila hydei</name>
    <name type="common">Fruit fly</name>
    <dbReference type="NCBI Taxonomy" id="7224"/>
    <lineage>
        <taxon>Eukaryota</taxon>
        <taxon>Metazoa</taxon>
        <taxon>Ecdysozoa</taxon>
        <taxon>Arthropoda</taxon>
        <taxon>Hexapoda</taxon>
        <taxon>Insecta</taxon>
        <taxon>Pterygota</taxon>
        <taxon>Neoptera</taxon>
        <taxon>Endopterygota</taxon>
        <taxon>Diptera</taxon>
        <taxon>Brachycera</taxon>
        <taxon>Muscomorpha</taxon>
        <taxon>Ephydroidea</taxon>
        <taxon>Drosophilidae</taxon>
        <taxon>Drosophila</taxon>
    </lineage>
</organism>
<evidence type="ECO:0000256" key="9">
    <source>
        <dbReference type="PROSITE-ProRule" id="PRU00108"/>
    </source>
</evidence>
<dbReference type="PROSITE" id="PS00027">
    <property type="entry name" value="HOMEOBOX_1"/>
    <property type="match status" value="1"/>
</dbReference>
<dbReference type="OrthoDB" id="6159439at2759"/>
<evidence type="ECO:0000256" key="2">
    <source>
        <dbReference type="ARBA" id="ARBA00022473"/>
    </source>
</evidence>
<dbReference type="OMA" id="EFRYSNY"/>
<evidence type="ECO:0000256" key="5">
    <source>
        <dbReference type="ARBA" id="ARBA00023155"/>
    </source>
</evidence>
<evidence type="ECO:0000256" key="4">
    <source>
        <dbReference type="ARBA" id="ARBA00023125"/>
    </source>
</evidence>
<reference evidence="13" key="1">
    <citation type="submission" date="2025-08" db="UniProtKB">
        <authorList>
            <consortium name="RefSeq"/>
        </authorList>
    </citation>
    <scope>IDENTIFICATION</scope>
    <source>
        <strain evidence="13">15085-1641.00</strain>
        <tissue evidence="13">Whole body</tissue>
    </source>
</reference>
<evidence type="ECO:0000256" key="8">
    <source>
        <dbReference type="ARBA" id="ARBA00023242"/>
    </source>
</evidence>
<dbReference type="SMART" id="SM00389">
    <property type="entry name" value="HOX"/>
    <property type="match status" value="1"/>
</dbReference>
<dbReference type="Pfam" id="PF00046">
    <property type="entry name" value="Homeodomain"/>
    <property type="match status" value="1"/>
</dbReference>
<dbReference type="KEGG" id="dhe:111595897"/>
<dbReference type="RefSeq" id="XP_030080576.1">
    <property type="nucleotide sequence ID" value="XM_030224716.1"/>
</dbReference>
<keyword evidence="8 9" id="KW-0539">Nucleus</keyword>
<dbReference type="InterPro" id="IPR017970">
    <property type="entry name" value="Homeobox_CS"/>
</dbReference>
<keyword evidence="4 9" id="KW-0238">DNA-binding</keyword>
<protein>
    <submittedName>
        <fullName evidence="13">Homeobox protein MOX-1</fullName>
    </submittedName>
</protein>
<evidence type="ECO:0000256" key="3">
    <source>
        <dbReference type="ARBA" id="ARBA00023015"/>
    </source>
</evidence>
<evidence type="ECO:0000256" key="6">
    <source>
        <dbReference type="ARBA" id="ARBA00023159"/>
    </source>
</evidence>
<dbReference type="PROSITE" id="PS50071">
    <property type="entry name" value="HOMEOBOX_2"/>
    <property type="match status" value="1"/>
</dbReference>
<keyword evidence="2" id="KW-0217">Developmental protein</keyword>
<dbReference type="GO" id="GO:0000978">
    <property type="term" value="F:RNA polymerase II cis-regulatory region sequence-specific DNA binding"/>
    <property type="evidence" value="ECO:0007669"/>
    <property type="project" value="TreeGrafter"/>
</dbReference>
<feature type="DNA-binding region" description="Homeobox" evidence="9">
    <location>
        <begin position="80"/>
        <end position="139"/>
    </location>
</feature>
<dbReference type="AlphaFoldDB" id="A0A6J2STX8"/>
<evidence type="ECO:0000256" key="10">
    <source>
        <dbReference type="RuleBase" id="RU000682"/>
    </source>
</evidence>
<keyword evidence="6" id="KW-0010">Activator</keyword>
<dbReference type="Gene3D" id="1.10.10.60">
    <property type="entry name" value="Homeodomain-like"/>
    <property type="match status" value="1"/>
</dbReference>
<dbReference type="GO" id="GO:0005634">
    <property type="term" value="C:nucleus"/>
    <property type="evidence" value="ECO:0007669"/>
    <property type="project" value="UniProtKB-SubCell"/>
</dbReference>
<accession>A0A6J2STX8</accession>
<evidence type="ECO:0000313" key="12">
    <source>
        <dbReference type="Proteomes" id="UP000504633"/>
    </source>
</evidence>
<dbReference type="InterPro" id="IPR020479">
    <property type="entry name" value="HD_metazoa"/>
</dbReference>
<keyword evidence="5 9" id="KW-0371">Homeobox</keyword>
<dbReference type="GO" id="GO:0000981">
    <property type="term" value="F:DNA-binding transcription factor activity, RNA polymerase II-specific"/>
    <property type="evidence" value="ECO:0007669"/>
    <property type="project" value="InterPro"/>
</dbReference>
<evidence type="ECO:0000256" key="7">
    <source>
        <dbReference type="ARBA" id="ARBA00023163"/>
    </source>
</evidence>
<dbReference type="InterPro" id="IPR009057">
    <property type="entry name" value="Homeodomain-like_sf"/>
</dbReference>
<dbReference type="GO" id="GO:0045944">
    <property type="term" value="P:positive regulation of transcription by RNA polymerase II"/>
    <property type="evidence" value="ECO:0007669"/>
    <property type="project" value="InterPro"/>
</dbReference>
<dbReference type="Proteomes" id="UP000504633">
    <property type="component" value="Unplaced"/>
</dbReference>
<evidence type="ECO:0000259" key="11">
    <source>
        <dbReference type="PROSITE" id="PS50071"/>
    </source>
</evidence>
<dbReference type="InterPro" id="IPR042634">
    <property type="entry name" value="MOX-1/MOX-2"/>
</dbReference>
<dbReference type="SUPFAM" id="SSF46689">
    <property type="entry name" value="Homeodomain-like"/>
    <property type="match status" value="1"/>
</dbReference>
<dbReference type="PRINTS" id="PR00024">
    <property type="entry name" value="HOMEOBOX"/>
</dbReference>
<keyword evidence="12" id="KW-1185">Reference proteome</keyword>
<keyword evidence="7" id="KW-0804">Transcription</keyword>
<comment type="subcellular location">
    <subcellularLocation>
        <location evidence="1 9 10">Nucleus</location>
    </subcellularLocation>
</comment>
<proteinExistence type="predicted"/>
<dbReference type="PANTHER" id="PTHR24328">
    <property type="entry name" value="HOMEOBOX PROTEIN MOX"/>
    <property type="match status" value="1"/>
</dbReference>
<evidence type="ECO:0000313" key="13">
    <source>
        <dbReference type="RefSeq" id="XP_030080576.1"/>
    </source>
</evidence>
<evidence type="ECO:0000256" key="1">
    <source>
        <dbReference type="ARBA" id="ARBA00004123"/>
    </source>
</evidence>
<feature type="domain" description="Homeobox" evidence="11">
    <location>
        <begin position="78"/>
        <end position="138"/>
    </location>
</feature>
<dbReference type="GeneID" id="111595897"/>
<dbReference type="InterPro" id="IPR001356">
    <property type="entry name" value="HD"/>
</dbReference>